<accession>A0A8T0BUI5</accession>
<dbReference type="AlphaFoldDB" id="A0A8T0BUI5"/>
<gene>
    <name evidence="3" type="ORF">HF521_015966</name>
</gene>
<dbReference type="InterPro" id="IPR016187">
    <property type="entry name" value="CTDL_fold"/>
</dbReference>
<dbReference type="PANTHER" id="PTHR45784:SF3">
    <property type="entry name" value="C-TYPE LECTIN DOMAIN FAMILY 4 MEMBER K-LIKE-RELATED"/>
    <property type="match status" value="1"/>
</dbReference>
<keyword evidence="1" id="KW-1015">Disulfide bond</keyword>
<dbReference type="InterPro" id="IPR016186">
    <property type="entry name" value="C-type_lectin-like/link_sf"/>
</dbReference>
<keyword evidence="4" id="KW-1185">Reference proteome</keyword>
<feature type="domain" description="C-type lectin" evidence="2">
    <location>
        <begin position="30"/>
        <end position="125"/>
    </location>
</feature>
<evidence type="ECO:0000259" key="2">
    <source>
        <dbReference type="PROSITE" id="PS50041"/>
    </source>
</evidence>
<comment type="caution">
    <text evidence="3">The sequence shown here is derived from an EMBL/GenBank/DDBJ whole genome shotgun (WGS) entry which is preliminary data.</text>
</comment>
<dbReference type="EMBL" id="JABFDY010000003">
    <property type="protein sequence ID" value="KAF7709116.1"/>
    <property type="molecule type" value="Genomic_DNA"/>
</dbReference>
<dbReference type="Proteomes" id="UP000606274">
    <property type="component" value="Unassembled WGS sequence"/>
</dbReference>
<evidence type="ECO:0000313" key="4">
    <source>
        <dbReference type="Proteomes" id="UP000606274"/>
    </source>
</evidence>
<dbReference type="InterPro" id="IPR018378">
    <property type="entry name" value="C-type_lectin_CS"/>
</dbReference>
<dbReference type="Gene3D" id="3.10.100.10">
    <property type="entry name" value="Mannose-Binding Protein A, subunit A"/>
    <property type="match status" value="2"/>
</dbReference>
<feature type="domain" description="C-type lectin" evidence="2">
    <location>
        <begin position="128"/>
        <end position="233"/>
    </location>
</feature>
<evidence type="ECO:0000256" key="1">
    <source>
        <dbReference type="ARBA" id="ARBA00023157"/>
    </source>
</evidence>
<evidence type="ECO:0000313" key="3">
    <source>
        <dbReference type="EMBL" id="KAF7709116.1"/>
    </source>
</evidence>
<dbReference type="SMART" id="SM00034">
    <property type="entry name" value="CLECT"/>
    <property type="match status" value="1"/>
</dbReference>
<dbReference type="PROSITE" id="PS50041">
    <property type="entry name" value="C_TYPE_LECTIN_2"/>
    <property type="match status" value="2"/>
</dbReference>
<proteinExistence type="predicted"/>
<organism evidence="3 4">
    <name type="scientific">Silurus meridionalis</name>
    <name type="common">Southern catfish</name>
    <name type="synonym">Silurus soldatovi meridionalis</name>
    <dbReference type="NCBI Taxonomy" id="175797"/>
    <lineage>
        <taxon>Eukaryota</taxon>
        <taxon>Metazoa</taxon>
        <taxon>Chordata</taxon>
        <taxon>Craniata</taxon>
        <taxon>Vertebrata</taxon>
        <taxon>Euteleostomi</taxon>
        <taxon>Actinopterygii</taxon>
        <taxon>Neopterygii</taxon>
        <taxon>Teleostei</taxon>
        <taxon>Ostariophysi</taxon>
        <taxon>Siluriformes</taxon>
        <taxon>Siluridae</taxon>
        <taxon>Silurus</taxon>
    </lineage>
</organism>
<dbReference type="PROSITE" id="PS00615">
    <property type="entry name" value="C_TYPE_LECTIN_1"/>
    <property type="match status" value="1"/>
</dbReference>
<protein>
    <recommendedName>
        <fullName evidence="2">C-type lectin domain-containing protein</fullName>
    </recommendedName>
</protein>
<dbReference type="InterPro" id="IPR001304">
    <property type="entry name" value="C-type_lectin-like"/>
</dbReference>
<sequence>MGESCTLFTTNGWYDVNCDVNHPVICQRRFILVNEKKKWDEALQHCRNCYTELTVESAKQLDQLKLDNKQAQTASVWTGLREEFSYTNWFPGEPNDCNGKESCTAAFQNCWNDMDCETYFPFMCQRRFILVEEKKTWDEALQHCRNHNSNLTVMRFETLADPLKIKTEQAQTASMWTGLRFLDGKWYRENGVEMENLISLPPCPVQPYSCGAYNLNTYAWENRDCNEELNFLC</sequence>
<dbReference type="Pfam" id="PF00059">
    <property type="entry name" value="Lectin_C"/>
    <property type="match status" value="2"/>
</dbReference>
<feature type="non-terminal residue" evidence="3">
    <location>
        <position position="233"/>
    </location>
</feature>
<name>A0A8T0BUI5_SILME</name>
<reference evidence="3" key="1">
    <citation type="submission" date="2020-08" db="EMBL/GenBank/DDBJ databases">
        <title>Chromosome-level assembly of Southern catfish (Silurus meridionalis) provides insights into visual adaptation to the nocturnal and benthic lifestyles.</title>
        <authorList>
            <person name="Zhang Y."/>
            <person name="Wang D."/>
            <person name="Peng Z."/>
        </authorList>
    </citation>
    <scope>NUCLEOTIDE SEQUENCE</scope>
    <source>
        <strain evidence="3">SWU-2019-XX</strain>
        <tissue evidence="3">Muscle</tissue>
    </source>
</reference>
<dbReference type="CDD" id="cd00037">
    <property type="entry name" value="CLECT"/>
    <property type="match status" value="2"/>
</dbReference>
<dbReference type="PANTHER" id="PTHR45784">
    <property type="entry name" value="C-TYPE LECTIN DOMAIN FAMILY 20 MEMBER A-RELATED"/>
    <property type="match status" value="1"/>
</dbReference>
<dbReference type="SUPFAM" id="SSF56436">
    <property type="entry name" value="C-type lectin-like"/>
    <property type="match status" value="3"/>
</dbReference>